<dbReference type="Gene3D" id="1.20.1730.10">
    <property type="entry name" value="Sodium/glucose cotransporter"/>
    <property type="match status" value="1"/>
</dbReference>
<dbReference type="GO" id="GO:0005886">
    <property type="term" value="C:plasma membrane"/>
    <property type="evidence" value="ECO:0007669"/>
    <property type="project" value="UniProtKB-SubCell"/>
</dbReference>
<dbReference type="PANTHER" id="PTHR48086:SF3">
    <property type="entry name" value="SODIUM_PROLINE SYMPORTER"/>
    <property type="match status" value="1"/>
</dbReference>
<keyword evidence="10 14" id="KW-0472">Membrane</keyword>
<comment type="subcellular location">
    <subcellularLocation>
        <location evidence="1">Cell membrane</location>
        <topology evidence="1">Multi-pass membrane protein</topology>
    </subcellularLocation>
</comment>
<keyword evidence="5 14" id="KW-0812">Transmembrane</keyword>
<dbReference type="PROSITE" id="PS50283">
    <property type="entry name" value="NA_SOLUT_SYMP_3"/>
    <property type="match status" value="1"/>
</dbReference>
<proteinExistence type="inferred from homology"/>
<evidence type="ECO:0000256" key="1">
    <source>
        <dbReference type="ARBA" id="ARBA00004651"/>
    </source>
</evidence>
<evidence type="ECO:0000256" key="7">
    <source>
        <dbReference type="ARBA" id="ARBA00022989"/>
    </source>
</evidence>
<dbReference type="EMBL" id="MTSD02000002">
    <property type="protein sequence ID" value="OOV87498.1"/>
    <property type="molecule type" value="Genomic_DNA"/>
</dbReference>
<evidence type="ECO:0000256" key="4">
    <source>
        <dbReference type="ARBA" id="ARBA00022475"/>
    </source>
</evidence>
<dbReference type="GO" id="GO:0015293">
    <property type="term" value="F:symporter activity"/>
    <property type="evidence" value="ECO:0007669"/>
    <property type="project" value="UniProtKB-KW"/>
</dbReference>
<feature type="transmembrane region" description="Helical" evidence="14">
    <location>
        <begin position="135"/>
        <end position="166"/>
    </location>
</feature>
<feature type="transmembrane region" description="Helical" evidence="14">
    <location>
        <begin position="338"/>
        <end position="355"/>
    </location>
</feature>
<keyword evidence="9" id="KW-0406">Ion transport</keyword>
<feature type="transmembrane region" description="Helical" evidence="14">
    <location>
        <begin position="391"/>
        <end position="409"/>
    </location>
</feature>
<dbReference type="RefSeq" id="WP_078318829.1">
    <property type="nucleotide sequence ID" value="NZ_FXTS01000002.1"/>
</dbReference>
<dbReference type="InterPro" id="IPR001734">
    <property type="entry name" value="Na/solute_symporter"/>
</dbReference>
<organism evidence="15 16">
    <name type="scientific">Oceanospirillum linum</name>
    <dbReference type="NCBI Taxonomy" id="966"/>
    <lineage>
        <taxon>Bacteria</taxon>
        <taxon>Pseudomonadati</taxon>
        <taxon>Pseudomonadota</taxon>
        <taxon>Gammaproteobacteria</taxon>
        <taxon>Oceanospirillales</taxon>
        <taxon>Oceanospirillaceae</taxon>
        <taxon>Oceanospirillum</taxon>
    </lineage>
</organism>
<evidence type="ECO:0000313" key="15">
    <source>
        <dbReference type="EMBL" id="OOV87498.1"/>
    </source>
</evidence>
<comment type="catalytic activity">
    <reaction evidence="12">
        <text>L-proline(in) + Na(+)(in) = L-proline(out) + Na(+)(out)</text>
        <dbReference type="Rhea" id="RHEA:28967"/>
        <dbReference type="ChEBI" id="CHEBI:29101"/>
        <dbReference type="ChEBI" id="CHEBI:60039"/>
    </reaction>
</comment>
<evidence type="ECO:0000256" key="6">
    <source>
        <dbReference type="ARBA" id="ARBA00022847"/>
    </source>
</evidence>
<keyword evidence="4" id="KW-1003">Cell membrane</keyword>
<reference evidence="15" key="1">
    <citation type="submission" date="2017-02" db="EMBL/GenBank/DDBJ databases">
        <title>Draft Genome Sequence of the Salt Water Bacterium Oceanospirillum linum ATCC 11336.</title>
        <authorList>
            <person name="Trachtenberg A.M."/>
            <person name="Carney J.G."/>
            <person name="Linnane J.D."/>
            <person name="Rheaume B.A."/>
            <person name="Pitts N.L."/>
            <person name="Mykles D.L."/>
            <person name="Maclea K.S."/>
        </authorList>
    </citation>
    <scope>NUCLEOTIDE SEQUENCE [LARGE SCALE GENOMIC DNA]</scope>
    <source>
        <strain evidence="15">ATCC 11336</strain>
    </source>
</reference>
<dbReference type="STRING" id="966.BTA35_0205505"/>
<feature type="transmembrane region" description="Helical" evidence="14">
    <location>
        <begin position="63"/>
        <end position="82"/>
    </location>
</feature>
<evidence type="ECO:0000256" key="11">
    <source>
        <dbReference type="ARBA" id="ARBA00023201"/>
    </source>
</evidence>
<comment type="similarity">
    <text evidence="2 13">Belongs to the sodium:solute symporter (SSF) (TC 2.A.21) family.</text>
</comment>
<name>A0A1T1HC93_OCELI</name>
<dbReference type="Proteomes" id="UP000190064">
    <property type="component" value="Unassembled WGS sequence"/>
</dbReference>
<dbReference type="AlphaFoldDB" id="A0A1T1HC93"/>
<feature type="transmembrane region" description="Helical" evidence="14">
    <location>
        <begin position="216"/>
        <end position="233"/>
    </location>
</feature>
<sequence>MDNPLIAIVLIVALFSVLLSPKTKTVEGFFQGHSADGRAPGLMTLIFSQVTTWIFARSLMNAAILGFYYGVWGTLAYGAYYLSFFTGGRIIDHLRFERGYPSVQDFLADRFGKTGTRCYNTVIGVRLVSEVFANLLVIGLLFGVAGSQAYTLGIIAIALLTLTYSMMGGLHASLKTDLLQMLIFLVVLALLMVSAFSSGSLNAELFTFKPFELSEPGPVLLLVALLQVWSYPMHDPVMMDRGFLADRDTTRRSFFYAGWISIICILLFGLLGVMAGAHALSGETMQQALNRILGELPMLLFSASLIISAMSTLDSALSSSAKLAIVDMKLTDASLKNGRSAMAIFMLLGVALVFLGNKDLFSAVAVSGTASMYLAPVIFFSLWGNRQSIPVASYLGSFVLALVGAGLYFTESSGYTNLLGEFHKYTKLLWISLTVLIGGCGFFWLGDKLSASTLPEHNLHTTEEVG</sequence>
<evidence type="ECO:0000256" key="10">
    <source>
        <dbReference type="ARBA" id="ARBA00023136"/>
    </source>
</evidence>
<feature type="transmembrane region" description="Helical" evidence="14">
    <location>
        <begin position="37"/>
        <end position="56"/>
    </location>
</feature>
<feature type="transmembrane region" description="Helical" evidence="14">
    <location>
        <begin position="178"/>
        <end position="196"/>
    </location>
</feature>
<evidence type="ECO:0000256" key="12">
    <source>
        <dbReference type="ARBA" id="ARBA00033708"/>
    </source>
</evidence>
<keyword evidence="6" id="KW-0769">Symport</keyword>
<evidence type="ECO:0000313" key="16">
    <source>
        <dbReference type="Proteomes" id="UP000190064"/>
    </source>
</evidence>
<evidence type="ECO:0000256" key="14">
    <source>
        <dbReference type="SAM" id="Phobius"/>
    </source>
</evidence>
<keyword evidence="3" id="KW-0813">Transport</keyword>
<evidence type="ECO:0000256" key="13">
    <source>
        <dbReference type="RuleBase" id="RU362091"/>
    </source>
</evidence>
<evidence type="ECO:0000256" key="9">
    <source>
        <dbReference type="ARBA" id="ARBA00023065"/>
    </source>
</evidence>
<feature type="transmembrane region" description="Helical" evidence="14">
    <location>
        <begin position="254"/>
        <end position="276"/>
    </location>
</feature>
<keyword evidence="16" id="KW-1185">Reference proteome</keyword>
<keyword evidence="8" id="KW-0915">Sodium</keyword>
<dbReference type="Pfam" id="PF00474">
    <property type="entry name" value="SSF"/>
    <property type="match status" value="1"/>
</dbReference>
<keyword evidence="7 14" id="KW-1133">Transmembrane helix</keyword>
<dbReference type="GO" id="GO:0006814">
    <property type="term" value="P:sodium ion transport"/>
    <property type="evidence" value="ECO:0007669"/>
    <property type="project" value="UniProtKB-KW"/>
</dbReference>
<dbReference type="InterPro" id="IPR038377">
    <property type="entry name" value="Na/Glc_symporter_sf"/>
</dbReference>
<comment type="caution">
    <text evidence="15">The sequence shown here is derived from an EMBL/GenBank/DDBJ whole genome shotgun (WGS) entry which is preliminary data.</text>
</comment>
<evidence type="ECO:0000256" key="8">
    <source>
        <dbReference type="ARBA" id="ARBA00023053"/>
    </source>
</evidence>
<keyword evidence="11" id="KW-0739">Sodium transport</keyword>
<dbReference type="PROSITE" id="PS00456">
    <property type="entry name" value="NA_SOLUT_SYMP_1"/>
    <property type="match status" value="1"/>
</dbReference>
<protein>
    <submittedName>
        <fullName evidence="15">Sodium:proline symporter</fullName>
    </submittedName>
</protein>
<dbReference type="GO" id="GO:0046942">
    <property type="term" value="P:carboxylic acid transport"/>
    <property type="evidence" value="ECO:0007669"/>
    <property type="project" value="UniProtKB-ARBA"/>
</dbReference>
<feature type="transmembrane region" description="Helical" evidence="14">
    <location>
        <begin position="361"/>
        <end position="384"/>
    </location>
</feature>
<dbReference type="PANTHER" id="PTHR48086">
    <property type="entry name" value="SODIUM/PROLINE SYMPORTER-RELATED"/>
    <property type="match status" value="1"/>
</dbReference>
<feature type="transmembrane region" description="Helical" evidence="14">
    <location>
        <begin position="296"/>
        <end position="317"/>
    </location>
</feature>
<accession>A0A1T1HC93</accession>
<dbReference type="InterPro" id="IPR050277">
    <property type="entry name" value="Sodium:Solute_Symporter"/>
</dbReference>
<feature type="transmembrane region" description="Helical" evidence="14">
    <location>
        <begin position="429"/>
        <end position="446"/>
    </location>
</feature>
<evidence type="ECO:0000256" key="2">
    <source>
        <dbReference type="ARBA" id="ARBA00006434"/>
    </source>
</evidence>
<evidence type="ECO:0000256" key="5">
    <source>
        <dbReference type="ARBA" id="ARBA00022692"/>
    </source>
</evidence>
<dbReference type="InterPro" id="IPR018212">
    <property type="entry name" value="Na/solute_symporter_CS"/>
</dbReference>
<evidence type="ECO:0000256" key="3">
    <source>
        <dbReference type="ARBA" id="ARBA00022448"/>
    </source>
</evidence>
<gene>
    <name evidence="15" type="ORF">BTA35_0205505</name>
</gene>